<dbReference type="InterPro" id="IPR042984">
    <property type="entry name" value="BBS12"/>
</dbReference>
<organism evidence="1">
    <name type="scientific">Magallana gigas</name>
    <name type="common">Pacific oyster</name>
    <name type="synonym">Crassostrea gigas</name>
    <dbReference type="NCBI Taxonomy" id="29159"/>
    <lineage>
        <taxon>Eukaryota</taxon>
        <taxon>Metazoa</taxon>
        <taxon>Spiralia</taxon>
        <taxon>Lophotrochozoa</taxon>
        <taxon>Mollusca</taxon>
        <taxon>Bivalvia</taxon>
        <taxon>Autobranchia</taxon>
        <taxon>Pteriomorphia</taxon>
        <taxon>Ostreida</taxon>
        <taxon>Ostreoidea</taxon>
        <taxon>Ostreidae</taxon>
        <taxon>Magallana</taxon>
    </lineage>
</organism>
<evidence type="ECO:0000313" key="1">
    <source>
        <dbReference type="EMBL" id="EKC36279.1"/>
    </source>
</evidence>
<dbReference type="Gene3D" id="3.30.260.10">
    <property type="entry name" value="TCP-1-like chaperonin intermediate domain"/>
    <property type="match status" value="1"/>
</dbReference>
<dbReference type="SUPFAM" id="SSF48592">
    <property type="entry name" value="GroEL equatorial domain-like"/>
    <property type="match status" value="1"/>
</dbReference>
<dbReference type="Gene3D" id="3.50.7.10">
    <property type="entry name" value="GroEL"/>
    <property type="match status" value="1"/>
</dbReference>
<dbReference type="PANTHER" id="PTHR46883:SF1">
    <property type="entry name" value="BARDET-BIEDL SYNDROME 12 PROTEIN"/>
    <property type="match status" value="1"/>
</dbReference>
<dbReference type="GO" id="GO:0051131">
    <property type="term" value="P:chaperone-mediated protein complex assembly"/>
    <property type="evidence" value="ECO:0007669"/>
    <property type="project" value="InterPro"/>
</dbReference>
<protein>
    <submittedName>
        <fullName evidence="1">Bardet-Biedl syndrome 12-like protein</fullName>
    </submittedName>
</protein>
<reference evidence="1" key="1">
    <citation type="journal article" date="2012" name="Nature">
        <title>The oyster genome reveals stress adaptation and complexity of shell formation.</title>
        <authorList>
            <person name="Zhang G."/>
            <person name="Fang X."/>
            <person name="Guo X."/>
            <person name="Li L."/>
            <person name="Luo R."/>
            <person name="Xu F."/>
            <person name="Yang P."/>
            <person name="Zhang L."/>
            <person name="Wang X."/>
            <person name="Qi H."/>
            <person name="Xiong Z."/>
            <person name="Que H."/>
            <person name="Xie Y."/>
            <person name="Holland P.W."/>
            <person name="Paps J."/>
            <person name="Zhu Y."/>
            <person name="Wu F."/>
            <person name="Chen Y."/>
            <person name="Wang J."/>
            <person name="Peng C."/>
            <person name="Meng J."/>
            <person name="Yang L."/>
            <person name="Liu J."/>
            <person name="Wen B."/>
            <person name="Zhang N."/>
            <person name="Huang Z."/>
            <person name="Zhu Q."/>
            <person name="Feng Y."/>
            <person name="Mount A."/>
            <person name="Hedgecock D."/>
            <person name="Xu Z."/>
            <person name="Liu Y."/>
            <person name="Domazet-Loso T."/>
            <person name="Du Y."/>
            <person name="Sun X."/>
            <person name="Zhang S."/>
            <person name="Liu B."/>
            <person name="Cheng P."/>
            <person name="Jiang X."/>
            <person name="Li J."/>
            <person name="Fan D."/>
            <person name="Wang W."/>
            <person name="Fu W."/>
            <person name="Wang T."/>
            <person name="Wang B."/>
            <person name="Zhang J."/>
            <person name="Peng Z."/>
            <person name="Li Y."/>
            <person name="Li N."/>
            <person name="Wang J."/>
            <person name="Chen M."/>
            <person name="He Y."/>
            <person name="Tan F."/>
            <person name="Song X."/>
            <person name="Zheng Q."/>
            <person name="Huang R."/>
            <person name="Yang H."/>
            <person name="Du X."/>
            <person name="Chen L."/>
            <person name="Yang M."/>
            <person name="Gaffney P.M."/>
            <person name="Wang S."/>
            <person name="Luo L."/>
            <person name="She Z."/>
            <person name="Ming Y."/>
            <person name="Huang W."/>
            <person name="Zhang S."/>
            <person name="Huang B."/>
            <person name="Zhang Y."/>
            <person name="Qu T."/>
            <person name="Ni P."/>
            <person name="Miao G."/>
            <person name="Wang J."/>
            <person name="Wang Q."/>
            <person name="Steinberg C.E."/>
            <person name="Wang H."/>
            <person name="Li N."/>
            <person name="Qian L."/>
            <person name="Zhang G."/>
            <person name="Li Y."/>
            <person name="Yang H."/>
            <person name="Liu X."/>
            <person name="Wang J."/>
            <person name="Yin Y."/>
            <person name="Wang J."/>
        </authorList>
    </citation>
    <scope>NUCLEOTIDE SEQUENCE [LARGE SCALE GENOMIC DNA]</scope>
    <source>
        <strain evidence="1">05x7-T-G4-1.051#20</strain>
    </source>
</reference>
<gene>
    <name evidence="1" type="ORF">CGI_10007750</name>
</gene>
<proteinExistence type="predicted"/>
<dbReference type="InterPro" id="IPR027409">
    <property type="entry name" value="GroEL-like_apical_dom_sf"/>
</dbReference>
<name>K1QYL7_MAGGI</name>
<dbReference type="InterPro" id="IPR027410">
    <property type="entry name" value="TCP-1-like_intermed_sf"/>
</dbReference>
<dbReference type="GO" id="GO:0045494">
    <property type="term" value="P:photoreceptor cell maintenance"/>
    <property type="evidence" value="ECO:0007669"/>
    <property type="project" value="TreeGrafter"/>
</dbReference>
<dbReference type="EMBL" id="JH816656">
    <property type="protein sequence ID" value="EKC36279.1"/>
    <property type="molecule type" value="Genomic_DNA"/>
</dbReference>
<dbReference type="InterPro" id="IPR027413">
    <property type="entry name" value="GROEL-like_equatorial_sf"/>
</dbReference>
<accession>K1QYL7</accession>
<dbReference type="InParanoid" id="K1QYL7"/>
<dbReference type="HOGENOM" id="CLU_331296_0_0_1"/>
<dbReference type="Gene3D" id="1.10.560.10">
    <property type="entry name" value="GroEL-like equatorial domain"/>
    <property type="match status" value="1"/>
</dbReference>
<dbReference type="AlphaFoldDB" id="K1QYL7"/>
<dbReference type="PANTHER" id="PTHR46883">
    <property type="entry name" value="BARDET-BIEDL SYNDROME 12 PROTEIN"/>
    <property type="match status" value="1"/>
</dbReference>
<sequence length="865" mass="97079">MGELITDRPDRDSNYGSLPTELSGTVCSAFHKEHGSGLKTLLYLITEIYKLSSSLHQQGIPACQIQSHLTASFEICKDAAKEIEIQIQSCHRDKNTEKHPANKGRTDCIPLYGFLDSLHDQNSDDIRWKRQLRKNEVDVCKIPVVELKMSNMQTDEDLDDLDWFFTEDEPLGTSQNGPPGDLAKEHCKSKNYFDVEVNEVIQQGVQITSLKSREDSECSDDEFEDCFVDIPKVTKSSTFHSESFITRTQLSHEKGPTGSGQALISSALKTESKARAPETFQLIQGSNDDEFDQCFEEKEYLSEQENSQQTEMPNVCHFVEKCEVNLDQLLKNMCSIKSSFTKVKNSSRHFKTIESTLVELTGDIKSNRQCKEAALEKPFIPKTIEKTSDHSTFRDVNKLLSKLKVKSSSSKVLNRSRHYKTFDSTLEEFNRSEKSEESPAILKKKNTLLDREREQMDINSFDGIQEITGNQSMDCEAGYQSVARGLSHGCEEVMDVVLQLANRQSQHQDTLKLNESSVHILTSCRQLLSDNPAIVEGTVIPVPSDIIMTLLSKGEQLLRTVVFNGDLTPTYRHKGYRPTLGKVSTTLTPQEYRGSSKEPWCQKVIQILQQHQVDVVLTTGEVSQELQGQVPHVLMVPNVPYSALQSICVASEITMATYITDISLFHICPGLSLKPLSRDWSLGGTDRHYISVLLPHSSTQTVVYSHPAQIGRDSFEQEFWRCAFSLSRALDRGSVLPGGGETEEHCAGDLLKKAELLEDGTTKSEVMRGVAQILHAYRNHVCCGLSVIQLVSSLSLALYQRHSRTQQSFTQTSHSYTHGHEKEVQCYDEVSTKQAAWVVAMNTALTLMQIDISIVTGIKDSLNKI</sequence>